<name>A0ABR1JRI4_9AGAR</name>
<evidence type="ECO:0000313" key="1">
    <source>
        <dbReference type="EMBL" id="KAK7466122.1"/>
    </source>
</evidence>
<protein>
    <submittedName>
        <fullName evidence="1">Uncharacterized protein</fullName>
    </submittedName>
</protein>
<dbReference type="Pfam" id="PF14441">
    <property type="entry name" value="OTT_1508_deam"/>
    <property type="match status" value="1"/>
</dbReference>
<reference evidence="1 2" key="1">
    <citation type="submission" date="2024-01" db="EMBL/GenBank/DDBJ databases">
        <title>A draft genome for the cacao thread blight pathogen Marasmiellus scandens.</title>
        <authorList>
            <person name="Baruah I.K."/>
            <person name="Leung J."/>
            <person name="Bukari Y."/>
            <person name="Amoako-Attah I."/>
            <person name="Meinhardt L.W."/>
            <person name="Bailey B.A."/>
            <person name="Cohen S.P."/>
        </authorList>
    </citation>
    <scope>NUCLEOTIDE SEQUENCE [LARGE SCALE GENOMIC DNA]</scope>
    <source>
        <strain evidence="1 2">GH-19</strain>
    </source>
</reference>
<accession>A0ABR1JRI4</accession>
<evidence type="ECO:0000313" key="2">
    <source>
        <dbReference type="Proteomes" id="UP001498398"/>
    </source>
</evidence>
<proteinExistence type="predicted"/>
<dbReference type="InterPro" id="IPR027796">
    <property type="entry name" value="OTT_1508_deam-like"/>
</dbReference>
<dbReference type="Proteomes" id="UP001498398">
    <property type="component" value="Unassembled WGS sequence"/>
</dbReference>
<gene>
    <name evidence="1" type="ORF">VKT23_004847</name>
</gene>
<comment type="caution">
    <text evidence="1">The sequence shown here is derived from an EMBL/GenBank/DDBJ whole genome shotgun (WGS) entry which is preliminary data.</text>
</comment>
<keyword evidence="2" id="KW-1185">Reference proteome</keyword>
<sequence>MRQGVLTPHDPEFYSELLYHLHRDEEEPWNPEKYFKPSGSDPSLPLDEAAMKRLYTVLDVLALVSVPSPHNAGAIAASITQTLLGTLATTIYVVFTRQISLIETDNVVRHLNNIFTILRDIPAPGLGESSKILPPESRTTFYKLLTTLYRYSWDVFMRHAQKRQNSFQRLREDVMNVRGDIHPPFTNDEYLALEKLFGNIDLILEALNQCDPYYIAETICNVHKEFLQMGISFRGTNSKDNLLLEKLDKFMQHQEHFFIMQDWLSDIMSLHLAGLNLSGLALSARLRVLLTGTLTVEVLPTLQADLYSCELSPKNVKQALVQALEANPGVKYKAHVWQDDFINTIADHAVNSDGTHVIHRTSPSVHCEISMIYHIRERKINVLRYIGGSELSCRACSVYMRACAEQFVTRGTRWEFCPSWKLPISNSEDGCIRSQVVKLLQGILVKDFIHWVNDQKMAGRRKSNDDFGCASSNGVILGFYTGALEAARKAKEASSSGSGSR</sequence>
<organism evidence="1 2">
    <name type="scientific">Marasmiellus scandens</name>
    <dbReference type="NCBI Taxonomy" id="2682957"/>
    <lineage>
        <taxon>Eukaryota</taxon>
        <taxon>Fungi</taxon>
        <taxon>Dikarya</taxon>
        <taxon>Basidiomycota</taxon>
        <taxon>Agaricomycotina</taxon>
        <taxon>Agaricomycetes</taxon>
        <taxon>Agaricomycetidae</taxon>
        <taxon>Agaricales</taxon>
        <taxon>Marasmiineae</taxon>
        <taxon>Omphalotaceae</taxon>
        <taxon>Marasmiellus</taxon>
    </lineage>
</organism>
<dbReference type="EMBL" id="JBANRG010000005">
    <property type="protein sequence ID" value="KAK7466122.1"/>
    <property type="molecule type" value="Genomic_DNA"/>
</dbReference>